<protein>
    <submittedName>
        <fullName evidence="1">Uncharacterized protein</fullName>
    </submittedName>
</protein>
<dbReference type="VEuPathDB" id="TrichDB:TVAG_327890"/>
<gene>
    <name evidence="1" type="ORF">TVAG_327890</name>
</gene>
<dbReference type="SMR" id="A2FKW2"/>
<keyword evidence="2" id="KW-1185">Reference proteome</keyword>
<dbReference type="KEGG" id="tva:4752185"/>
<proteinExistence type="predicted"/>
<dbReference type="Proteomes" id="UP000001542">
    <property type="component" value="Unassembled WGS sequence"/>
</dbReference>
<organism evidence="1 2">
    <name type="scientific">Trichomonas vaginalis (strain ATCC PRA-98 / G3)</name>
    <dbReference type="NCBI Taxonomy" id="412133"/>
    <lineage>
        <taxon>Eukaryota</taxon>
        <taxon>Metamonada</taxon>
        <taxon>Parabasalia</taxon>
        <taxon>Trichomonadida</taxon>
        <taxon>Trichomonadidae</taxon>
        <taxon>Trichomonas</taxon>
    </lineage>
</organism>
<dbReference type="VEuPathDB" id="TrichDB:TVAGG3_0311220"/>
<dbReference type="InterPro" id="IPR016024">
    <property type="entry name" value="ARM-type_fold"/>
</dbReference>
<evidence type="ECO:0000313" key="2">
    <source>
        <dbReference type="Proteomes" id="UP000001542"/>
    </source>
</evidence>
<dbReference type="InParanoid" id="A2FKW2"/>
<sequence>MNFLLYEGKDSLEDVFNAAKILTGAIHLVNDEMKILPQSFDVFFDLCEPGLISEFLAELVYTHPDTPALEPIMQFIFDDDHVNDETLMYSIRIMKGIVFKDPSRIEYFMHNKKVGTANSFLKDLLDNMGDSDEFSSEFMEIFSECLIKQCNHVDELIGLLFEYKFIEFAFELLSQDYVLDDRKCIVAQFLVSCFQNSSLHDEVIKHIRQGIYINLCQYLSSCPSILKEPLLMIISHVIKNDGYLAIRYSVENNILENLEDLIKVCPSVTITCLESIFQYSAEGFFRDEIKLCYYD</sequence>
<reference evidence="1" key="1">
    <citation type="submission" date="2006-10" db="EMBL/GenBank/DDBJ databases">
        <authorList>
            <person name="Amadeo P."/>
            <person name="Zhao Q."/>
            <person name="Wortman J."/>
            <person name="Fraser-Liggett C."/>
            <person name="Carlton J."/>
        </authorList>
    </citation>
    <scope>NUCLEOTIDE SEQUENCE</scope>
    <source>
        <strain evidence="1">G3</strain>
    </source>
</reference>
<dbReference type="EMBL" id="DS113857">
    <property type="protein sequence ID" value="EAX94446.1"/>
    <property type="molecule type" value="Genomic_DNA"/>
</dbReference>
<evidence type="ECO:0000313" key="1">
    <source>
        <dbReference type="EMBL" id="EAX94446.1"/>
    </source>
</evidence>
<dbReference type="AlphaFoldDB" id="A2FKW2"/>
<name>A2FKW2_TRIV3</name>
<reference evidence="1" key="2">
    <citation type="journal article" date="2007" name="Science">
        <title>Draft genome sequence of the sexually transmitted pathogen Trichomonas vaginalis.</title>
        <authorList>
            <person name="Carlton J.M."/>
            <person name="Hirt R.P."/>
            <person name="Silva J.C."/>
            <person name="Delcher A.L."/>
            <person name="Schatz M."/>
            <person name="Zhao Q."/>
            <person name="Wortman J.R."/>
            <person name="Bidwell S.L."/>
            <person name="Alsmark U.C.M."/>
            <person name="Besteiro S."/>
            <person name="Sicheritz-Ponten T."/>
            <person name="Noel C.J."/>
            <person name="Dacks J.B."/>
            <person name="Foster P.G."/>
            <person name="Simillion C."/>
            <person name="Van de Peer Y."/>
            <person name="Miranda-Saavedra D."/>
            <person name="Barton G.J."/>
            <person name="Westrop G.D."/>
            <person name="Mueller S."/>
            <person name="Dessi D."/>
            <person name="Fiori P.L."/>
            <person name="Ren Q."/>
            <person name="Paulsen I."/>
            <person name="Zhang H."/>
            <person name="Bastida-Corcuera F.D."/>
            <person name="Simoes-Barbosa A."/>
            <person name="Brown M.T."/>
            <person name="Hayes R.D."/>
            <person name="Mukherjee M."/>
            <person name="Okumura C.Y."/>
            <person name="Schneider R."/>
            <person name="Smith A.J."/>
            <person name="Vanacova S."/>
            <person name="Villalvazo M."/>
            <person name="Haas B.J."/>
            <person name="Pertea M."/>
            <person name="Feldblyum T.V."/>
            <person name="Utterback T.R."/>
            <person name="Shu C.L."/>
            <person name="Osoegawa K."/>
            <person name="de Jong P.J."/>
            <person name="Hrdy I."/>
            <person name="Horvathova L."/>
            <person name="Zubacova Z."/>
            <person name="Dolezal P."/>
            <person name="Malik S.B."/>
            <person name="Logsdon J.M. Jr."/>
            <person name="Henze K."/>
            <person name="Gupta A."/>
            <person name="Wang C.C."/>
            <person name="Dunne R.L."/>
            <person name="Upcroft J.A."/>
            <person name="Upcroft P."/>
            <person name="White O."/>
            <person name="Salzberg S.L."/>
            <person name="Tang P."/>
            <person name="Chiu C.-H."/>
            <person name="Lee Y.-S."/>
            <person name="Embley T.M."/>
            <person name="Coombs G.H."/>
            <person name="Mottram J.C."/>
            <person name="Tachezy J."/>
            <person name="Fraser-Liggett C.M."/>
            <person name="Johnson P.J."/>
        </authorList>
    </citation>
    <scope>NUCLEOTIDE SEQUENCE [LARGE SCALE GENOMIC DNA]</scope>
    <source>
        <strain evidence="1">G3</strain>
    </source>
</reference>
<dbReference type="SUPFAM" id="SSF48371">
    <property type="entry name" value="ARM repeat"/>
    <property type="match status" value="1"/>
</dbReference>
<accession>A2FKW2</accession>
<dbReference type="RefSeq" id="XP_001307376.1">
    <property type="nucleotide sequence ID" value="XM_001307375.1"/>
</dbReference>